<name>A0A9P7LCG2_9HYPO</name>
<dbReference type="OrthoDB" id="5098667at2759"/>
<keyword evidence="2" id="KW-1185">Reference proteome</keyword>
<proteinExistence type="predicted"/>
<dbReference type="AlphaFoldDB" id="A0A9P7LCG2"/>
<gene>
    <name evidence="1" type="ORF">H9Q72_000601</name>
</gene>
<sequence>MPSPFLHESTFLNSTKFECSPKAIFADTGIRIQPWEGACAKEFSKLAIKIYRLLGEYVNLWLGDINPKYWTFGTLENLYNLPVNATRHIYDPNQRKDKFGDIKIY</sequence>
<protein>
    <submittedName>
        <fullName evidence="1">Uncharacterized protein</fullName>
    </submittedName>
</protein>
<reference evidence="1" key="1">
    <citation type="journal article" date="2020" name="bioRxiv">
        <title>Historical genomics reveals the evolutionary mechanisms behind multiple outbreaks of the host-specific coffee wilt pathogen Fusarium xylarioides.</title>
        <authorList>
            <person name="Peck D."/>
            <person name="Nowell R.W."/>
            <person name="Flood J."/>
            <person name="Ryan M.J."/>
            <person name="Barraclough T.G."/>
        </authorList>
    </citation>
    <scope>NUCLEOTIDE SEQUENCE</scope>
    <source>
        <strain evidence="1">IMI 127659i</strain>
    </source>
</reference>
<dbReference type="EMBL" id="JADFTT010000008">
    <property type="protein sequence ID" value="KAG5773731.1"/>
    <property type="molecule type" value="Genomic_DNA"/>
</dbReference>
<evidence type="ECO:0000313" key="2">
    <source>
        <dbReference type="Proteomes" id="UP000750502"/>
    </source>
</evidence>
<reference evidence="1" key="2">
    <citation type="submission" date="2020-10" db="EMBL/GenBank/DDBJ databases">
        <authorList>
            <person name="Peck L.D."/>
            <person name="Nowell R.W."/>
            <person name="Flood J."/>
            <person name="Ryan M.J."/>
            <person name="Barraclough T.G."/>
        </authorList>
    </citation>
    <scope>NUCLEOTIDE SEQUENCE</scope>
    <source>
        <strain evidence="1">IMI 127659i</strain>
    </source>
</reference>
<comment type="caution">
    <text evidence="1">The sequence shown here is derived from an EMBL/GenBank/DDBJ whole genome shotgun (WGS) entry which is preliminary data.</text>
</comment>
<accession>A0A9P7LCG2</accession>
<organism evidence="1 2">
    <name type="scientific">Fusarium xylarioides</name>
    <dbReference type="NCBI Taxonomy" id="221167"/>
    <lineage>
        <taxon>Eukaryota</taxon>
        <taxon>Fungi</taxon>
        <taxon>Dikarya</taxon>
        <taxon>Ascomycota</taxon>
        <taxon>Pezizomycotina</taxon>
        <taxon>Sordariomycetes</taxon>
        <taxon>Hypocreomycetidae</taxon>
        <taxon>Hypocreales</taxon>
        <taxon>Nectriaceae</taxon>
        <taxon>Fusarium</taxon>
        <taxon>Fusarium fujikuroi species complex</taxon>
    </lineage>
</organism>
<evidence type="ECO:0000313" key="1">
    <source>
        <dbReference type="EMBL" id="KAG5773731.1"/>
    </source>
</evidence>
<dbReference type="Proteomes" id="UP000750502">
    <property type="component" value="Unassembled WGS sequence"/>
</dbReference>